<protein>
    <submittedName>
        <fullName evidence="2">QueD like protein</fullName>
    </submittedName>
</protein>
<evidence type="ECO:0000259" key="1">
    <source>
        <dbReference type="Pfam" id="PF10881"/>
    </source>
</evidence>
<proteinExistence type="predicted"/>
<evidence type="ECO:0000313" key="2">
    <source>
        <dbReference type="EMBL" id="KXI29256.1"/>
    </source>
</evidence>
<dbReference type="Pfam" id="PF10881">
    <property type="entry name" value="DUF2726"/>
    <property type="match status" value="1"/>
</dbReference>
<dbReference type="AlphaFoldDB" id="A0A136A1Z7"/>
<dbReference type="Proteomes" id="UP000070299">
    <property type="component" value="Unassembled WGS sequence"/>
</dbReference>
<organism evidence="2 3">
    <name type="scientific">Paraglaciecola hydrolytica</name>
    <dbReference type="NCBI Taxonomy" id="1799789"/>
    <lineage>
        <taxon>Bacteria</taxon>
        <taxon>Pseudomonadati</taxon>
        <taxon>Pseudomonadota</taxon>
        <taxon>Gammaproteobacteria</taxon>
        <taxon>Alteromonadales</taxon>
        <taxon>Alteromonadaceae</taxon>
        <taxon>Paraglaciecola</taxon>
    </lineage>
</organism>
<reference evidence="3" key="1">
    <citation type="submission" date="2016-02" db="EMBL/GenBank/DDBJ databases">
        <authorList>
            <person name="Schultz-Johansen M."/>
            <person name="Glaring M.A."/>
            <person name="Bech P.K."/>
            <person name="Stougaard P."/>
        </authorList>
    </citation>
    <scope>NUCLEOTIDE SEQUENCE [LARGE SCALE GENOMIC DNA]</scope>
    <source>
        <strain evidence="3">S66</strain>
    </source>
</reference>
<accession>A0A136A1Z7</accession>
<gene>
    <name evidence="2" type="ORF">AX660_14010</name>
</gene>
<comment type="caution">
    <text evidence="2">The sequence shown here is derived from an EMBL/GenBank/DDBJ whole genome shotgun (WGS) entry which is preliminary data.</text>
</comment>
<evidence type="ECO:0000313" key="3">
    <source>
        <dbReference type="Proteomes" id="UP000070299"/>
    </source>
</evidence>
<dbReference type="InterPro" id="IPR024402">
    <property type="entry name" value="DUF2726"/>
</dbReference>
<name>A0A136A1Z7_9ALTE</name>
<dbReference type="STRING" id="1799789.AX660_14010"/>
<sequence length="199" mass="22276">MELAILLMVLVIIVAVCVMKLNEPQLAFPFKKKTNLFTQVERNFLALIEDAVGKDYRILCRVKLVDILAVRQSTDKKTSKNAVSKANSRYLDFVLCSKTDMTPVLAIDLVHNNGKDGYKTQRDWFVNGSLDAASIPHVRIKVRSGYKTQDIKDCIEAKLPSKIPKQLKAPIMQGTLNLPEELKQKAKPTRPVGRSVIAA</sequence>
<dbReference type="EMBL" id="LSNE01000005">
    <property type="protein sequence ID" value="KXI29256.1"/>
    <property type="molecule type" value="Genomic_DNA"/>
</dbReference>
<keyword evidence="3" id="KW-1185">Reference proteome</keyword>
<dbReference type="OrthoDB" id="5600508at2"/>
<feature type="domain" description="DUF2726" evidence="1">
    <location>
        <begin position="34"/>
        <end position="157"/>
    </location>
</feature>
<dbReference type="RefSeq" id="WP_068376440.1">
    <property type="nucleotide sequence ID" value="NZ_LSNE01000005.1"/>
</dbReference>